<dbReference type="InterPro" id="IPR036010">
    <property type="entry name" value="2Fe-2S_ferredoxin-like_sf"/>
</dbReference>
<dbReference type="InterPro" id="IPR050415">
    <property type="entry name" value="MRET"/>
</dbReference>
<dbReference type="AlphaFoldDB" id="A0A3B0ZR77"/>
<dbReference type="InterPro" id="IPR001433">
    <property type="entry name" value="OxRdtase_FAD/NAD-bd"/>
</dbReference>
<evidence type="ECO:0000259" key="4">
    <source>
        <dbReference type="PROSITE" id="PS51085"/>
    </source>
</evidence>
<accession>A0A3B0ZR77</accession>
<dbReference type="PROSITE" id="PS51085">
    <property type="entry name" value="2FE2S_FER_2"/>
    <property type="match status" value="1"/>
</dbReference>
<dbReference type="InterPro" id="IPR008333">
    <property type="entry name" value="Cbr1-like_FAD-bd_dom"/>
</dbReference>
<feature type="domain" description="2Fe-2S ferredoxin-type" evidence="4">
    <location>
        <begin position="1"/>
        <end position="92"/>
    </location>
</feature>
<dbReference type="GO" id="GO:0051536">
    <property type="term" value="F:iron-sulfur cluster binding"/>
    <property type="evidence" value="ECO:0007669"/>
    <property type="project" value="InterPro"/>
</dbReference>
<evidence type="ECO:0000256" key="3">
    <source>
        <dbReference type="ARBA" id="ARBA00038177"/>
    </source>
</evidence>
<dbReference type="Gene3D" id="2.40.30.10">
    <property type="entry name" value="Translation factors"/>
    <property type="match status" value="1"/>
</dbReference>
<dbReference type="EMBL" id="UOFP01000300">
    <property type="protein sequence ID" value="VAW89942.1"/>
    <property type="molecule type" value="Genomic_DNA"/>
</dbReference>
<dbReference type="PANTHER" id="PTHR47354">
    <property type="entry name" value="NADH OXIDOREDUCTASE HCR"/>
    <property type="match status" value="1"/>
</dbReference>
<name>A0A3B0ZR77_9ZZZZ</name>
<comment type="similarity">
    <text evidence="3">Belongs to the Fre/LuxG FAD/NAD(P) flavoprotein oxidoreductase family.</text>
</comment>
<evidence type="ECO:0000256" key="2">
    <source>
        <dbReference type="ARBA" id="ARBA00023223"/>
    </source>
</evidence>
<reference evidence="6" key="1">
    <citation type="submission" date="2018-06" db="EMBL/GenBank/DDBJ databases">
        <authorList>
            <person name="Zhirakovskaya E."/>
        </authorList>
    </citation>
    <scope>NUCLEOTIDE SEQUENCE</scope>
</reference>
<dbReference type="SUPFAM" id="SSF54292">
    <property type="entry name" value="2Fe-2S ferredoxin-like"/>
    <property type="match status" value="1"/>
</dbReference>
<keyword evidence="2" id="KW-0455">Luminescence</keyword>
<dbReference type="InterPro" id="IPR001041">
    <property type="entry name" value="2Fe-2S_ferredoxin-type"/>
</dbReference>
<dbReference type="Pfam" id="PF00175">
    <property type="entry name" value="NAD_binding_1"/>
    <property type="match status" value="1"/>
</dbReference>
<dbReference type="Gene3D" id="3.40.50.80">
    <property type="entry name" value="Nucleotide-binding domain of ferredoxin-NADP reductase (FNR) module"/>
    <property type="match status" value="1"/>
</dbReference>
<dbReference type="PRINTS" id="PR00410">
    <property type="entry name" value="PHEHYDRXLASE"/>
</dbReference>
<protein>
    <submittedName>
        <fullName evidence="6">2-polyprenylphenol hydroxylase and related flavodoxin oxidoreductases / CDP-6-deoxy-delta-3,4-glucoseen reductase-like</fullName>
    </submittedName>
</protein>
<keyword evidence="1" id="KW-0560">Oxidoreductase</keyword>
<evidence type="ECO:0000259" key="5">
    <source>
        <dbReference type="PROSITE" id="PS51384"/>
    </source>
</evidence>
<dbReference type="CDD" id="cd00207">
    <property type="entry name" value="fer2"/>
    <property type="match status" value="1"/>
</dbReference>
<dbReference type="GO" id="GO:0016491">
    <property type="term" value="F:oxidoreductase activity"/>
    <property type="evidence" value="ECO:0007669"/>
    <property type="project" value="UniProtKB-KW"/>
</dbReference>
<evidence type="ECO:0000313" key="6">
    <source>
        <dbReference type="EMBL" id="VAW89942.1"/>
    </source>
</evidence>
<dbReference type="SUPFAM" id="SSF52343">
    <property type="entry name" value="Ferredoxin reductase-like, C-terminal NADP-linked domain"/>
    <property type="match status" value="1"/>
</dbReference>
<dbReference type="InterPro" id="IPR039261">
    <property type="entry name" value="FNR_nucleotide-bd"/>
</dbReference>
<dbReference type="PROSITE" id="PS51384">
    <property type="entry name" value="FAD_FR"/>
    <property type="match status" value="1"/>
</dbReference>
<dbReference type="PANTHER" id="PTHR47354:SF7">
    <property type="entry name" value="NAD(P)H-FLAVIN REDUCTASE"/>
    <property type="match status" value="1"/>
</dbReference>
<sequence length="334" mass="37648">MSFTVNIQPSGHSFTVEENELILDAALKAGISFPYGCRGGGCWACRGTIIEGEVDYGDFTPRFSEEDIANKSALFCVSTATTDLTIEMTEISAIKEIEIKNLPTRVQEVEKLSDDVMKVKLLIPPTERLQFLSGQYIEIIMEDGRRRAFSIANAPFDDKYLELHIKYIPGGDFTEYVFNKMKVRDLLRFEGPHGTFTLREESMRPIIMLATGTGFAPIKSILEHAFAEGVTRPIYFYWGGRNERDFYMDEQLKAWAEQHANLRYIPVVSQPGDTWQGRTGHIQTAVLEDFASLAGYEVYACGNPAMVKEGFDLLTKQGVKSENYLSDAFTFSNK</sequence>
<gene>
    <name evidence="6" type="ORF">MNBD_GAMMA18-2271</name>
</gene>
<dbReference type="InterPro" id="IPR012675">
    <property type="entry name" value="Beta-grasp_dom_sf"/>
</dbReference>
<dbReference type="InterPro" id="IPR001709">
    <property type="entry name" value="Flavoprot_Pyr_Nucl_cyt_Rdtase"/>
</dbReference>
<dbReference type="Pfam" id="PF00970">
    <property type="entry name" value="FAD_binding_6"/>
    <property type="match status" value="1"/>
</dbReference>
<dbReference type="InterPro" id="IPR017927">
    <property type="entry name" value="FAD-bd_FR_type"/>
</dbReference>
<dbReference type="InterPro" id="IPR017938">
    <property type="entry name" value="Riboflavin_synthase-like_b-brl"/>
</dbReference>
<feature type="domain" description="FAD-binding FR-type" evidence="5">
    <location>
        <begin position="99"/>
        <end position="199"/>
    </location>
</feature>
<proteinExistence type="inferred from homology"/>
<dbReference type="CDD" id="cd06189">
    <property type="entry name" value="flavin_oxioreductase"/>
    <property type="match status" value="1"/>
</dbReference>
<organism evidence="6">
    <name type="scientific">hydrothermal vent metagenome</name>
    <dbReference type="NCBI Taxonomy" id="652676"/>
    <lineage>
        <taxon>unclassified sequences</taxon>
        <taxon>metagenomes</taxon>
        <taxon>ecological metagenomes</taxon>
    </lineage>
</organism>
<dbReference type="Pfam" id="PF00111">
    <property type="entry name" value="Fer2"/>
    <property type="match status" value="1"/>
</dbReference>
<evidence type="ECO:0000256" key="1">
    <source>
        <dbReference type="ARBA" id="ARBA00023002"/>
    </source>
</evidence>
<dbReference type="SUPFAM" id="SSF63380">
    <property type="entry name" value="Riboflavin synthase domain-like"/>
    <property type="match status" value="1"/>
</dbReference>
<dbReference type="PRINTS" id="PR00371">
    <property type="entry name" value="FPNCR"/>
</dbReference>
<dbReference type="GO" id="GO:0008218">
    <property type="term" value="P:bioluminescence"/>
    <property type="evidence" value="ECO:0007669"/>
    <property type="project" value="UniProtKB-KW"/>
</dbReference>
<dbReference type="Gene3D" id="3.10.20.30">
    <property type="match status" value="1"/>
</dbReference>